<dbReference type="AlphaFoldDB" id="A0A9W8CEL9"/>
<name>A0A9W8CEL9_9POAL</name>
<keyword evidence="1" id="KW-0812">Transmembrane</keyword>
<proteinExistence type="predicted"/>
<dbReference type="EMBL" id="MU629758">
    <property type="protein sequence ID" value="KAJ1255310.1"/>
    <property type="molecule type" value="Genomic_DNA"/>
</dbReference>
<dbReference type="Pfam" id="PF03317">
    <property type="entry name" value="ELF"/>
    <property type="match status" value="1"/>
</dbReference>
<evidence type="ECO:0000313" key="2">
    <source>
        <dbReference type="EMBL" id="KAJ1255310.1"/>
    </source>
</evidence>
<reference evidence="2 3" key="1">
    <citation type="submission" date="2022-10" db="EMBL/GenBank/DDBJ databases">
        <title>WGS assembly of Paspalum vaginatum 540-79.</title>
        <authorList>
            <person name="Sun G."/>
            <person name="Wase N."/>
            <person name="Shu S."/>
            <person name="Jenkins J."/>
            <person name="Zhou B."/>
            <person name="Torres-Rodriguez J."/>
            <person name="Chen C."/>
            <person name="Sandor L."/>
            <person name="Plott C."/>
            <person name="Yoshinga Y."/>
            <person name="Daum C."/>
            <person name="Qi P."/>
            <person name="Barry K."/>
            <person name="Lipzen A."/>
            <person name="Berry L."/>
            <person name="Pedersen C."/>
            <person name="Gottilla T."/>
            <person name="Foltz A."/>
            <person name="Yu H."/>
            <person name="O'Malley R."/>
            <person name="Zhang C."/>
            <person name="Devos K."/>
            <person name="Sigmon B."/>
            <person name="Yu B."/>
            <person name="Obata T."/>
            <person name="Schmutz J."/>
            <person name="Schnable J."/>
        </authorList>
    </citation>
    <scope>NUCLEOTIDE SEQUENCE [LARGE SCALE GENOMIC DNA]</scope>
    <source>
        <strain evidence="3">cv. 540-79</strain>
    </source>
</reference>
<keyword evidence="3" id="KW-1185">Reference proteome</keyword>
<feature type="transmembrane region" description="Helical" evidence="1">
    <location>
        <begin position="99"/>
        <end position="120"/>
    </location>
</feature>
<organism evidence="2 3">
    <name type="scientific">Paspalum vaginatum</name>
    <name type="common">seashore paspalum</name>
    <dbReference type="NCBI Taxonomy" id="158149"/>
    <lineage>
        <taxon>Eukaryota</taxon>
        <taxon>Viridiplantae</taxon>
        <taxon>Streptophyta</taxon>
        <taxon>Embryophyta</taxon>
        <taxon>Tracheophyta</taxon>
        <taxon>Spermatophyta</taxon>
        <taxon>Magnoliopsida</taxon>
        <taxon>Liliopsida</taxon>
        <taxon>Poales</taxon>
        <taxon>Poaceae</taxon>
        <taxon>PACMAD clade</taxon>
        <taxon>Panicoideae</taxon>
        <taxon>Andropogonodae</taxon>
        <taxon>Paspaleae</taxon>
        <taxon>Paspalinae</taxon>
        <taxon>Paspalum</taxon>
    </lineage>
</organism>
<dbReference type="Proteomes" id="UP001164776">
    <property type="component" value="Unassembled WGS sequence"/>
</dbReference>
<feature type="transmembrane region" description="Helical" evidence="1">
    <location>
        <begin position="70"/>
        <end position="93"/>
    </location>
</feature>
<sequence length="317" mass="37561">MTNLVRWLFSTNHKDIGLYCDISWGFLTFGISTIIVLLITSGIWPPLKNPRTASVTIAVLKKKMENFSSFFYFMILHYPYIVFFFRISIFLFLVFYRLILPLVLFFSHLLTSSSFFLITLPPEVQSPQALAHLGALNFYLSLYEQDPEWVAFIQHELNHNTPFGDIPVRLKLFLMEERLSNVRRDLICEFISQYERHEAVFPVEPYILEKSLRSYLEHFNYTDNFLILQSAYLELQENGGESVFFDRVVGFNRDFLSEESAKRTRIEIIRQQRWEALSVSKARLERAEFEHALLLFQEEDMKRKIFYDIFGTDTEED</sequence>
<dbReference type="OrthoDB" id="685206at2759"/>
<gene>
    <name evidence="2" type="ORF">BS78_K265800</name>
</gene>
<accession>A0A9W8CEL9</accession>
<protein>
    <submittedName>
        <fullName evidence="2">Uncharacterized protein</fullName>
    </submittedName>
</protein>
<evidence type="ECO:0000256" key="1">
    <source>
        <dbReference type="SAM" id="Phobius"/>
    </source>
</evidence>
<evidence type="ECO:0000313" key="3">
    <source>
        <dbReference type="Proteomes" id="UP001164776"/>
    </source>
</evidence>
<dbReference type="InterPro" id="IPR004990">
    <property type="entry name" value="ELF"/>
</dbReference>
<feature type="transmembrane region" description="Helical" evidence="1">
    <location>
        <begin position="22"/>
        <end position="44"/>
    </location>
</feature>
<comment type="caution">
    <text evidence="2">The sequence shown here is derived from an EMBL/GenBank/DDBJ whole genome shotgun (WGS) entry which is preliminary data.</text>
</comment>
<keyword evidence="1" id="KW-1133">Transmembrane helix</keyword>
<keyword evidence="1" id="KW-0472">Membrane</keyword>